<sequence length="329" mass="34658">MKLTLALLAVAGAAAIALLVVYFGAGAVKHAIATAGWASVFAVCVAHIPSFLLCGAAWRVLLVGQASRGWIWMSGLRWARESAGTLLPVVPFSAELVGGRMMVLSGIGGGTATASMVVDLTMEALSQAVFTMAGVIAMLARGLDPRIALWTVGAMVIIVPALVGFLMAQRAGMFGSLEGMARKMAERWNRPELAGEGLEEAMNAIHAHRGRVAAGFVFHLVAWFEGMLETGLVLWLMGHPLSLADLLVLESLTTAIRSVAFFIPGALGVQEGAFLAIGALVGLPAEAALALALIKRAREIILGVPGLLLWQWQEGRSSARLWAFGRRSP</sequence>
<keyword evidence="4 6" id="KW-1133">Transmembrane helix</keyword>
<keyword evidence="8" id="KW-1185">Reference proteome</keyword>
<dbReference type="EMBL" id="FOFG01000001">
    <property type="protein sequence ID" value="SEP76119.1"/>
    <property type="molecule type" value="Genomic_DNA"/>
</dbReference>
<dbReference type="RefSeq" id="WP_092494919.1">
    <property type="nucleotide sequence ID" value="NZ_FOFG01000001.1"/>
</dbReference>
<protein>
    <submittedName>
        <fullName evidence="7">Putative membrane protein</fullName>
    </submittedName>
</protein>
<dbReference type="Proteomes" id="UP000199647">
    <property type="component" value="Unassembled WGS sequence"/>
</dbReference>
<evidence type="ECO:0000256" key="4">
    <source>
        <dbReference type="ARBA" id="ARBA00022989"/>
    </source>
</evidence>
<name>A0A1H9AHH6_9HYPH</name>
<keyword evidence="2" id="KW-1003">Cell membrane</keyword>
<dbReference type="GO" id="GO:0005886">
    <property type="term" value="C:plasma membrane"/>
    <property type="evidence" value="ECO:0007669"/>
    <property type="project" value="UniProtKB-SubCell"/>
</dbReference>
<evidence type="ECO:0000256" key="6">
    <source>
        <dbReference type="SAM" id="Phobius"/>
    </source>
</evidence>
<evidence type="ECO:0000256" key="1">
    <source>
        <dbReference type="ARBA" id="ARBA00004651"/>
    </source>
</evidence>
<dbReference type="Pfam" id="PF03706">
    <property type="entry name" value="LPG_synthase_TM"/>
    <property type="match status" value="1"/>
</dbReference>
<dbReference type="OrthoDB" id="7348988at2"/>
<dbReference type="AlphaFoldDB" id="A0A1H9AHH6"/>
<keyword evidence="3 6" id="KW-0812">Transmembrane</keyword>
<evidence type="ECO:0000313" key="7">
    <source>
        <dbReference type="EMBL" id="SEP76119.1"/>
    </source>
</evidence>
<organism evidence="7 8">
    <name type="scientific">Faunimonas pinastri</name>
    <dbReference type="NCBI Taxonomy" id="1855383"/>
    <lineage>
        <taxon>Bacteria</taxon>
        <taxon>Pseudomonadati</taxon>
        <taxon>Pseudomonadota</taxon>
        <taxon>Alphaproteobacteria</taxon>
        <taxon>Hyphomicrobiales</taxon>
        <taxon>Afifellaceae</taxon>
        <taxon>Faunimonas</taxon>
    </lineage>
</organism>
<keyword evidence="5 6" id="KW-0472">Membrane</keyword>
<accession>A0A1H9AHH6</accession>
<comment type="subcellular location">
    <subcellularLocation>
        <location evidence="1">Cell membrane</location>
        <topology evidence="1">Multi-pass membrane protein</topology>
    </subcellularLocation>
</comment>
<proteinExistence type="predicted"/>
<feature type="transmembrane region" description="Helical" evidence="6">
    <location>
        <begin position="147"/>
        <end position="168"/>
    </location>
</feature>
<dbReference type="InterPro" id="IPR022791">
    <property type="entry name" value="L-PG_synthase/AglD"/>
</dbReference>
<feature type="transmembrane region" description="Helical" evidence="6">
    <location>
        <begin position="273"/>
        <end position="294"/>
    </location>
</feature>
<dbReference type="NCBIfam" id="TIGR03476">
    <property type="entry name" value="HpnL"/>
    <property type="match status" value="1"/>
</dbReference>
<evidence type="ECO:0000256" key="2">
    <source>
        <dbReference type="ARBA" id="ARBA00022475"/>
    </source>
</evidence>
<reference evidence="7 8" key="1">
    <citation type="submission" date="2016-10" db="EMBL/GenBank/DDBJ databases">
        <authorList>
            <person name="de Groot N.N."/>
        </authorList>
    </citation>
    <scope>NUCLEOTIDE SEQUENCE [LARGE SCALE GENOMIC DNA]</scope>
    <source>
        <strain evidence="7 8">A52C2</strain>
    </source>
</reference>
<gene>
    <name evidence="7" type="ORF">SAMN05216548_101429</name>
</gene>
<evidence type="ECO:0000313" key="8">
    <source>
        <dbReference type="Proteomes" id="UP000199647"/>
    </source>
</evidence>
<dbReference type="STRING" id="1855383.SAMN05216548_101429"/>
<evidence type="ECO:0000256" key="5">
    <source>
        <dbReference type="ARBA" id="ARBA00023136"/>
    </source>
</evidence>
<feature type="transmembrane region" description="Helical" evidence="6">
    <location>
        <begin position="124"/>
        <end position="140"/>
    </location>
</feature>
<feature type="transmembrane region" description="Helical" evidence="6">
    <location>
        <begin position="212"/>
        <end position="235"/>
    </location>
</feature>
<feature type="transmembrane region" description="Helical" evidence="6">
    <location>
        <begin position="36"/>
        <end position="62"/>
    </location>
</feature>
<evidence type="ECO:0000256" key="3">
    <source>
        <dbReference type="ARBA" id="ARBA00022692"/>
    </source>
</evidence>